<dbReference type="PROSITE" id="PS50110">
    <property type="entry name" value="RESPONSE_REGULATORY"/>
    <property type="match status" value="1"/>
</dbReference>
<sequence length="123" mass="13011">MKLLVVDDDRHAAETLCEILRDIGHQCVAAMTTEAALKIGRSDGIGLAVIDVNLGVGIDGISLARLLRTRSGIPTLFISGSSSPAIQMLTREVGVGFVLKPLTRFALKSAVEDATARLVRTPS</sequence>
<evidence type="ECO:0000259" key="3">
    <source>
        <dbReference type="PROSITE" id="PS50110"/>
    </source>
</evidence>
<dbReference type="Gene3D" id="3.40.50.2300">
    <property type="match status" value="1"/>
</dbReference>
<dbReference type="PANTHER" id="PTHR44591:SF3">
    <property type="entry name" value="RESPONSE REGULATORY DOMAIN-CONTAINING PROTEIN"/>
    <property type="match status" value="1"/>
</dbReference>
<evidence type="ECO:0000256" key="2">
    <source>
        <dbReference type="PROSITE-ProRule" id="PRU00169"/>
    </source>
</evidence>
<keyword evidence="1 2" id="KW-0597">Phosphoprotein</keyword>
<protein>
    <recommendedName>
        <fullName evidence="3">Response regulatory domain-containing protein</fullName>
    </recommendedName>
</protein>
<dbReference type="EMBL" id="BOPV01000001">
    <property type="protein sequence ID" value="GIL39893.1"/>
    <property type="molecule type" value="Genomic_DNA"/>
</dbReference>
<proteinExistence type="predicted"/>
<evidence type="ECO:0000313" key="4">
    <source>
        <dbReference type="EMBL" id="GIL39893.1"/>
    </source>
</evidence>
<dbReference type="PANTHER" id="PTHR44591">
    <property type="entry name" value="STRESS RESPONSE REGULATOR PROTEIN 1"/>
    <property type="match status" value="1"/>
</dbReference>
<dbReference type="InterPro" id="IPR050595">
    <property type="entry name" value="Bact_response_regulator"/>
</dbReference>
<dbReference type="InterPro" id="IPR011006">
    <property type="entry name" value="CheY-like_superfamily"/>
</dbReference>
<accession>A0A8S8X8U8</accession>
<dbReference type="Proteomes" id="UP000681075">
    <property type="component" value="Unassembled WGS sequence"/>
</dbReference>
<reference evidence="4" key="1">
    <citation type="submission" date="2021-02" db="EMBL/GenBank/DDBJ databases">
        <title>Genome sequence of Rhodospirillales sp. strain TMPK1 isolated from soil.</title>
        <authorList>
            <person name="Nakai R."/>
            <person name="Kusada H."/>
            <person name="Tamaki H."/>
        </authorList>
    </citation>
    <scope>NUCLEOTIDE SEQUENCE</scope>
    <source>
        <strain evidence="4">TMPK1</strain>
    </source>
</reference>
<keyword evidence="5" id="KW-1185">Reference proteome</keyword>
<dbReference type="AlphaFoldDB" id="A0A8S8X8U8"/>
<evidence type="ECO:0000256" key="1">
    <source>
        <dbReference type="ARBA" id="ARBA00022553"/>
    </source>
</evidence>
<feature type="domain" description="Response regulatory" evidence="3">
    <location>
        <begin position="2"/>
        <end position="115"/>
    </location>
</feature>
<feature type="modified residue" description="4-aspartylphosphate" evidence="2">
    <location>
        <position position="51"/>
    </location>
</feature>
<dbReference type="InterPro" id="IPR001789">
    <property type="entry name" value="Sig_transdc_resp-reg_receiver"/>
</dbReference>
<dbReference type="GO" id="GO:0000160">
    <property type="term" value="P:phosphorelay signal transduction system"/>
    <property type="evidence" value="ECO:0007669"/>
    <property type="project" value="InterPro"/>
</dbReference>
<organism evidence="4 5">
    <name type="scientific">Roseiterribacter gracilis</name>
    <dbReference type="NCBI Taxonomy" id="2812848"/>
    <lineage>
        <taxon>Bacteria</taxon>
        <taxon>Pseudomonadati</taxon>
        <taxon>Pseudomonadota</taxon>
        <taxon>Alphaproteobacteria</taxon>
        <taxon>Rhodospirillales</taxon>
        <taxon>Roseiterribacteraceae</taxon>
        <taxon>Roseiterribacter</taxon>
    </lineage>
</organism>
<comment type="caution">
    <text evidence="4">The sequence shown here is derived from an EMBL/GenBank/DDBJ whole genome shotgun (WGS) entry which is preliminary data.</text>
</comment>
<dbReference type="SMART" id="SM00448">
    <property type="entry name" value="REC"/>
    <property type="match status" value="1"/>
</dbReference>
<dbReference type="RefSeq" id="WP_420243012.1">
    <property type="nucleotide sequence ID" value="NZ_BOPV01000001.1"/>
</dbReference>
<dbReference type="SUPFAM" id="SSF52172">
    <property type="entry name" value="CheY-like"/>
    <property type="match status" value="1"/>
</dbReference>
<evidence type="ECO:0000313" key="5">
    <source>
        <dbReference type="Proteomes" id="UP000681075"/>
    </source>
</evidence>
<gene>
    <name evidence="4" type="ORF">TMPK1_21300</name>
</gene>
<name>A0A8S8X8U8_9PROT</name>
<dbReference type="Pfam" id="PF00072">
    <property type="entry name" value="Response_reg"/>
    <property type="match status" value="1"/>
</dbReference>